<dbReference type="Proteomes" id="UP001501532">
    <property type="component" value="Unassembled WGS sequence"/>
</dbReference>
<dbReference type="EMBL" id="BAAAUF010000004">
    <property type="protein sequence ID" value="GAA3027665.1"/>
    <property type="molecule type" value="Genomic_DNA"/>
</dbReference>
<name>A0ABP6L1P4_9ACTN</name>
<keyword evidence="2" id="KW-1185">Reference proteome</keyword>
<sequence>MHPAADQRFHGLAEARALLAAHQGGEWDPDVVEEDLGGPGAGLAGLVVLRPDADARAVGLDQEDRDALGAVFSTPVLPDVFRDVFRGQGAARWSQGQAG</sequence>
<gene>
    <name evidence="1" type="ORF">GCM10010448_07170</name>
</gene>
<comment type="caution">
    <text evidence="1">The sequence shown here is derived from an EMBL/GenBank/DDBJ whole genome shotgun (WGS) entry which is preliminary data.</text>
</comment>
<accession>A0ABP6L1P4</accession>
<reference evidence="2" key="1">
    <citation type="journal article" date="2019" name="Int. J. Syst. Evol. Microbiol.">
        <title>The Global Catalogue of Microorganisms (GCM) 10K type strain sequencing project: providing services to taxonomists for standard genome sequencing and annotation.</title>
        <authorList>
            <consortium name="The Broad Institute Genomics Platform"/>
            <consortium name="The Broad Institute Genome Sequencing Center for Infectious Disease"/>
            <person name="Wu L."/>
            <person name="Ma J."/>
        </authorList>
    </citation>
    <scope>NUCLEOTIDE SEQUENCE [LARGE SCALE GENOMIC DNA]</scope>
    <source>
        <strain evidence="2">JCM 9091</strain>
    </source>
</reference>
<proteinExistence type="predicted"/>
<organism evidence="1 2">
    <name type="scientific">Streptomyces glomeratus</name>
    <dbReference type="NCBI Taxonomy" id="284452"/>
    <lineage>
        <taxon>Bacteria</taxon>
        <taxon>Bacillati</taxon>
        <taxon>Actinomycetota</taxon>
        <taxon>Actinomycetes</taxon>
        <taxon>Kitasatosporales</taxon>
        <taxon>Streptomycetaceae</taxon>
        <taxon>Streptomyces</taxon>
    </lineage>
</organism>
<evidence type="ECO:0000313" key="2">
    <source>
        <dbReference type="Proteomes" id="UP001501532"/>
    </source>
</evidence>
<evidence type="ECO:0000313" key="1">
    <source>
        <dbReference type="EMBL" id="GAA3027665.1"/>
    </source>
</evidence>
<protein>
    <submittedName>
        <fullName evidence="1">Uncharacterized protein</fullName>
    </submittedName>
</protein>